<evidence type="ECO:0000256" key="12">
    <source>
        <dbReference type="ARBA" id="ARBA00045966"/>
    </source>
</evidence>
<evidence type="ECO:0000256" key="9">
    <source>
        <dbReference type="ARBA" id="ARBA00030930"/>
    </source>
</evidence>
<evidence type="ECO:0000256" key="10">
    <source>
        <dbReference type="ARBA" id="ARBA00030997"/>
    </source>
</evidence>
<dbReference type="InterPro" id="IPR008283">
    <property type="entry name" value="Peptidase_M17_N"/>
</dbReference>
<reference evidence="17 18" key="1">
    <citation type="submission" date="2024-03" db="EMBL/GenBank/DDBJ databases">
        <title>The genome assembly and annotation of the cricket Gryllus longicercus Weissman &amp; Gray.</title>
        <authorList>
            <person name="Szrajer S."/>
            <person name="Gray D."/>
            <person name="Ylla G."/>
        </authorList>
    </citation>
    <scope>NUCLEOTIDE SEQUENCE [LARGE SCALE GENOMIC DNA]</scope>
    <source>
        <strain evidence="17">DAG 2021-001</strain>
        <tissue evidence="17">Whole body minus gut</tissue>
    </source>
</reference>
<dbReference type="GO" id="GO:0070006">
    <property type="term" value="F:metalloaminopeptidase activity"/>
    <property type="evidence" value="ECO:0007669"/>
    <property type="project" value="InterPro"/>
</dbReference>
<dbReference type="Pfam" id="PF00883">
    <property type="entry name" value="Peptidase_M17"/>
    <property type="match status" value="1"/>
</dbReference>
<keyword evidence="5" id="KW-0378">Hydrolase</keyword>
<dbReference type="EMBL" id="JAZDUA010000648">
    <property type="protein sequence ID" value="KAK7790295.1"/>
    <property type="molecule type" value="Genomic_DNA"/>
</dbReference>
<evidence type="ECO:0000256" key="11">
    <source>
        <dbReference type="ARBA" id="ARBA00031564"/>
    </source>
</evidence>
<dbReference type="GO" id="GO:0006508">
    <property type="term" value="P:proteolysis"/>
    <property type="evidence" value="ECO:0007669"/>
    <property type="project" value="UniProtKB-KW"/>
</dbReference>
<evidence type="ECO:0000256" key="5">
    <source>
        <dbReference type="ARBA" id="ARBA00022801"/>
    </source>
</evidence>
<evidence type="ECO:0000313" key="18">
    <source>
        <dbReference type="Proteomes" id="UP001378592"/>
    </source>
</evidence>
<name>A0AAN9YUX6_9ORTH</name>
<evidence type="ECO:0000256" key="8">
    <source>
        <dbReference type="ARBA" id="ARBA00029605"/>
    </source>
</evidence>
<keyword evidence="3" id="KW-0031">Aminopeptidase</keyword>
<dbReference type="EC" id="3.4.13.23" evidence="7"/>
<comment type="catalytic activity">
    <reaction evidence="14">
        <text>L-cysteinylglycine + H2O = L-cysteine + glycine</text>
        <dbReference type="Rhea" id="RHEA:28783"/>
        <dbReference type="ChEBI" id="CHEBI:15377"/>
        <dbReference type="ChEBI" id="CHEBI:35235"/>
        <dbReference type="ChEBI" id="CHEBI:57305"/>
        <dbReference type="ChEBI" id="CHEBI:61694"/>
    </reaction>
    <physiologicalReaction direction="left-to-right" evidence="14">
        <dbReference type="Rhea" id="RHEA:28784"/>
    </physiologicalReaction>
</comment>
<evidence type="ECO:0000256" key="4">
    <source>
        <dbReference type="ARBA" id="ARBA00022670"/>
    </source>
</evidence>
<comment type="function">
    <text evidence="12">Cytosolic metallopeptidase that catalyzes the removal of unsubstituted N-terminal hydrophobic amino acids from various peptides. The presence of Zn(2+) ions is essential for the peptidase activity, and the association with other cofactors can modulate the substrate spectificity of the enzyme. For instance, in the presence of Mn(2+), it displays a specific Cys-Gly hydrolyzing activity of Cys-Gly-S-conjugates. Involved in the metabolism of glutathione and in the degradation of glutathione S-conjugates, which may play a role in the control of the cell redox status.</text>
</comment>
<dbReference type="InterPro" id="IPR000819">
    <property type="entry name" value="Peptidase_M17_C"/>
</dbReference>
<accession>A0AAN9YUX6</accession>
<dbReference type="AlphaFoldDB" id="A0AAN9YUX6"/>
<dbReference type="GO" id="GO:0005737">
    <property type="term" value="C:cytoplasm"/>
    <property type="evidence" value="ECO:0007669"/>
    <property type="project" value="InterPro"/>
</dbReference>
<evidence type="ECO:0000256" key="2">
    <source>
        <dbReference type="ARBA" id="ARBA00014190"/>
    </source>
</evidence>
<evidence type="ECO:0000256" key="7">
    <source>
        <dbReference type="ARBA" id="ARBA00023625"/>
    </source>
</evidence>
<dbReference type="SUPFAM" id="SSF53187">
    <property type="entry name" value="Zn-dependent exopeptidases"/>
    <property type="match status" value="1"/>
</dbReference>
<dbReference type="Pfam" id="PF02789">
    <property type="entry name" value="Peptidase_M17_N"/>
    <property type="match status" value="1"/>
</dbReference>
<dbReference type="InterPro" id="IPR011356">
    <property type="entry name" value="Leucine_aapep/pepB"/>
</dbReference>
<dbReference type="Proteomes" id="UP001378592">
    <property type="component" value="Unassembled WGS sequence"/>
</dbReference>
<organism evidence="17 18">
    <name type="scientific">Gryllus longicercus</name>
    <dbReference type="NCBI Taxonomy" id="2509291"/>
    <lineage>
        <taxon>Eukaryota</taxon>
        <taxon>Metazoa</taxon>
        <taxon>Ecdysozoa</taxon>
        <taxon>Arthropoda</taxon>
        <taxon>Hexapoda</taxon>
        <taxon>Insecta</taxon>
        <taxon>Pterygota</taxon>
        <taxon>Neoptera</taxon>
        <taxon>Polyneoptera</taxon>
        <taxon>Orthoptera</taxon>
        <taxon>Ensifera</taxon>
        <taxon>Gryllidea</taxon>
        <taxon>Grylloidea</taxon>
        <taxon>Gryllidae</taxon>
        <taxon>Gryllinae</taxon>
        <taxon>Gryllus</taxon>
    </lineage>
</organism>
<feature type="domain" description="Cytosol aminopeptidase" evidence="15">
    <location>
        <begin position="214"/>
        <end position="522"/>
    </location>
</feature>
<dbReference type="Gene3D" id="3.40.220.10">
    <property type="entry name" value="Leucine Aminopeptidase, subunit E, domain 1"/>
    <property type="match status" value="1"/>
</dbReference>
<dbReference type="PANTHER" id="PTHR11963">
    <property type="entry name" value="LEUCINE AMINOPEPTIDASE-RELATED"/>
    <property type="match status" value="1"/>
</dbReference>
<feature type="domain" description="Peptidase M17 leucyl aminopeptidase N-terminal" evidence="16">
    <location>
        <begin position="63"/>
        <end position="183"/>
    </location>
</feature>
<sequence length="541" mass="59222">MAARYRLFSSIYRILVSPRRFLSGIPPCTPEEGTTKAICGANRTPTGLVLGVFTSMNAAGVCTSVRLTHAAERFNEATCGRLVEAIKAGGRPPLKGEARLLFDLHPDFGAVAAVGLGEECAGWDETEEIDHGKEDIRNAAALGVRKLQKLGVSKIQVESFGHAESSAEGAALGMWRFQEFKNKRSQLPMPPLELHNDCDYTGWTIGLEKASAQNLARQLTDMPANLLTPTFFAQRAVDILCNSGINVEIKVQGWAETQKMGAFLSVAKGSCEPPIFLELSYYGASYDERPIVLVGSGVTYDSGGLCLKHPKELVHMRGSMAGAAVVVATTRALAAMHMPINIRGLIPLCENMPGCNSYKPGDIVTAMNGKSIRVQSTDMEARLVLADALYYAQNFWPRFIIDVGTLTREAEQSLGGACAAVFTNSDFLWDSLHMSGVHTGDRVWRMPLWRHYSRQVLKSASTDMKNVGLDEGGLCKAAAFLREFVPCGEWMHIDVRGIFRTNGHENHYLHKGMSGRPTRTLIEFISQMICKYCPSLTKSHA</sequence>
<comment type="catalytic activity">
    <reaction evidence="6">
        <text>an S-substituted L-cysteinylglycine + H2O = an S-substituted L-cysteine + glycine</text>
        <dbReference type="Rhea" id="RHEA:60444"/>
        <dbReference type="ChEBI" id="CHEBI:15377"/>
        <dbReference type="ChEBI" id="CHEBI:57305"/>
        <dbReference type="ChEBI" id="CHEBI:58717"/>
        <dbReference type="ChEBI" id="CHEBI:143103"/>
        <dbReference type="EC" id="3.4.13.23"/>
    </reaction>
    <physiologicalReaction direction="left-to-right" evidence="6">
        <dbReference type="Rhea" id="RHEA:60445"/>
    </physiologicalReaction>
</comment>
<evidence type="ECO:0000256" key="1">
    <source>
        <dbReference type="ARBA" id="ARBA00009528"/>
    </source>
</evidence>
<evidence type="ECO:0000256" key="13">
    <source>
        <dbReference type="ARBA" id="ARBA00047881"/>
    </source>
</evidence>
<evidence type="ECO:0000259" key="15">
    <source>
        <dbReference type="Pfam" id="PF00883"/>
    </source>
</evidence>
<proteinExistence type="inferred from homology"/>
<keyword evidence="18" id="KW-1185">Reference proteome</keyword>
<evidence type="ECO:0000256" key="3">
    <source>
        <dbReference type="ARBA" id="ARBA00022438"/>
    </source>
</evidence>
<keyword evidence="4" id="KW-0645">Protease</keyword>
<comment type="similarity">
    <text evidence="1">Belongs to the peptidase M17 family.</text>
</comment>
<comment type="catalytic activity">
    <reaction evidence="13">
        <text>S-benzyl-L-cysteinylglycine + H2O = S-benzyl-L-cysteine + glycine</text>
        <dbReference type="Rhea" id="RHEA:62568"/>
        <dbReference type="ChEBI" id="CHEBI:15377"/>
        <dbReference type="ChEBI" id="CHEBI:57305"/>
        <dbReference type="ChEBI" id="CHEBI:145802"/>
        <dbReference type="ChEBI" id="CHEBI:145803"/>
    </reaction>
    <physiologicalReaction direction="left-to-right" evidence="13">
        <dbReference type="Rhea" id="RHEA:62569"/>
    </physiologicalReaction>
</comment>
<dbReference type="SUPFAM" id="SSF52949">
    <property type="entry name" value="Macro domain-like"/>
    <property type="match status" value="1"/>
</dbReference>
<dbReference type="Gene3D" id="3.40.630.10">
    <property type="entry name" value="Zn peptidases"/>
    <property type="match status" value="1"/>
</dbReference>
<evidence type="ECO:0000256" key="6">
    <source>
        <dbReference type="ARBA" id="ARBA00023511"/>
    </source>
</evidence>
<gene>
    <name evidence="17" type="ORF">R5R35_003874</name>
</gene>
<dbReference type="PRINTS" id="PR00481">
    <property type="entry name" value="LAMNOPPTDASE"/>
</dbReference>
<evidence type="ECO:0000313" key="17">
    <source>
        <dbReference type="EMBL" id="KAK7790295.1"/>
    </source>
</evidence>
<dbReference type="InterPro" id="IPR043472">
    <property type="entry name" value="Macro_dom-like"/>
</dbReference>
<evidence type="ECO:0000256" key="14">
    <source>
        <dbReference type="ARBA" id="ARBA00049107"/>
    </source>
</evidence>
<dbReference type="GO" id="GO:0030145">
    <property type="term" value="F:manganese ion binding"/>
    <property type="evidence" value="ECO:0007669"/>
    <property type="project" value="InterPro"/>
</dbReference>
<comment type="caution">
    <text evidence="17">The sequence shown here is derived from an EMBL/GenBank/DDBJ whole genome shotgun (WGS) entry which is preliminary data.</text>
</comment>
<dbReference type="PANTHER" id="PTHR11963:SF25">
    <property type="entry name" value="CYTOSOL AMINOPEPTIDASE"/>
    <property type="match status" value="1"/>
</dbReference>
<evidence type="ECO:0000259" key="16">
    <source>
        <dbReference type="Pfam" id="PF02789"/>
    </source>
</evidence>
<protein>
    <recommendedName>
        <fullName evidence="2">Cytosol aminopeptidase</fullName>
        <ecNumber evidence="7">3.4.13.23</ecNumber>
    </recommendedName>
    <alternativeName>
        <fullName evidence="10">Cysteinylglycine-S-conjugate dipeptidase</fullName>
    </alternativeName>
    <alternativeName>
        <fullName evidence="11">Leucine aminopeptidase 3</fullName>
    </alternativeName>
    <alternativeName>
        <fullName evidence="9">Proline aminopeptidase</fullName>
    </alternativeName>
    <alternativeName>
        <fullName evidence="8">Prolyl aminopeptidase</fullName>
    </alternativeName>
</protein>